<sequence>MQSWLNVSLSRCFWSDMHTGASVGPVQRDVGPDFMNSETGAFLLLLSVVALVVGILVIVKATENSLKEYLGLITPTVSLSSALP</sequence>
<gene>
    <name evidence="2" type="ORF">V5799_014203</name>
</gene>
<dbReference type="AlphaFoldDB" id="A0AAQ4E3Q2"/>
<evidence type="ECO:0000313" key="3">
    <source>
        <dbReference type="Proteomes" id="UP001321473"/>
    </source>
</evidence>
<protein>
    <submittedName>
        <fullName evidence="2">Uncharacterized protein</fullName>
    </submittedName>
</protein>
<evidence type="ECO:0000313" key="2">
    <source>
        <dbReference type="EMBL" id="KAK8769330.1"/>
    </source>
</evidence>
<accession>A0AAQ4E3Q2</accession>
<keyword evidence="1" id="KW-0472">Membrane</keyword>
<dbReference type="EMBL" id="JARKHS020022744">
    <property type="protein sequence ID" value="KAK8769330.1"/>
    <property type="molecule type" value="Genomic_DNA"/>
</dbReference>
<keyword evidence="1" id="KW-1133">Transmembrane helix</keyword>
<dbReference type="Proteomes" id="UP001321473">
    <property type="component" value="Unassembled WGS sequence"/>
</dbReference>
<reference evidence="2 3" key="1">
    <citation type="journal article" date="2023" name="Arcadia Sci">
        <title>De novo assembly of a long-read Amblyomma americanum tick genome.</title>
        <authorList>
            <person name="Chou S."/>
            <person name="Poskanzer K.E."/>
            <person name="Rollins M."/>
            <person name="Thuy-Boun P.S."/>
        </authorList>
    </citation>
    <scope>NUCLEOTIDE SEQUENCE [LARGE SCALE GENOMIC DNA]</scope>
    <source>
        <strain evidence="2">F_SG_1</strain>
        <tissue evidence="2">Salivary glands</tissue>
    </source>
</reference>
<feature type="non-terminal residue" evidence="2">
    <location>
        <position position="84"/>
    </location>
</feature>
<keyword evidence="1" id="KW-0812">Transmembrane</keyword>
<name>A0AAQ4E3Q2_AMBAM</name>
<feature type="transmembrane region" description="Helical" evidence="1">
    <location>
        <begin position="40"/>
        <end position="59"/>
    </location>
</feature>
<organism evidence="2 3">
    <name type="scientific">Amblyomma americanum</name>
    <name type="common">Lone star tick</name>
    <dbReference type="NCBI Taxonomy" id="6943"/>
    <lineage>
        <taxon>Eukaryota</taxon>
        <taxon>Metazoa</taxon>
        <taxon>Ecdysozoa</taxon>
        <taxon>Arthropoda</taxon>
        <taxon>Chelicerata</taxon>
        <taxon>Arachnida</taxon>
        <taxon>Acari</taxon>
        <taxon>Parasitiformes</taxon>
        <taxon>Ixodida</taxon>
        <taxon>Ixodoidea</taxon>
        <taxon>Ixodidae</taxon>
        <taxon>Amblyomminae</taxon>
        <taxon>Amblyomma</taxon>
    </lineage>
</organism>
<evidence type="ECO:0000256" key="1">
    <source>
        <dbReference type="SAM" id="Phobius"/>
    </source>
</evidence>
<keyword evidence="3" id="KW-1185">Reference proteome</keyword>
<comment type="caution">
    <text evidence="2">The sequence shown here is derived from an EMBL/GenBank/DDBJ whole genome shotgun (WGS) entry which is preliminary data.</text>
</comment>
<proteinExistence type="predicted"/>